<dbReference type="SUPFAM" id="SSF52172">
    <property type="entry name" value="CheY-like"/>
    <property type="match status" value="1"/>
</dbReference>
<gene>
    <name evidence="6" type="ORF">ENQ20_12170</name>
</gene>
<dbReference type="InterPro" id="IPR000792">
    <property type="entry name" value="Tscrpt_reg_LuxR_C"/>
</dbReference>
<dbReference type="SMART" id="SM00421">
    <property type="entry name" value="HTH_LUXR"/>
    <property type="match status" value="1"/>
</dbReference>
<comment type="caution">
    <text evidence="6">The sequence shown here is derived from an EMBL/GenBank/DDBJ whole genome shotgun (WGS) entry which is preliminary data.</text>
</comment>
<dbReference type="GO" id="GO:0006355">
    <property type="term" value="P:regulation of DNA-templated transcription"/>
    <property type="evidence" value="ECO:0007669"/>
    <property type="project" value="InterPro"/>
</dbReference>
<dbReference type="PANTHER" id="PTHR43214:SF43">
    <property type="entry name" value="TWO-COMPONENT RESPONSE REGULATOR"/>
    <property type="match status" value="1"/>
</dbReference>
<keyword evidence="1 3" id="KW-0597">Phosphoprotein</keyword>
<dbReference type="AlphaFoldDB" id="A0A7C1JLJ2"/>
<dbReference type="InterPro" id="IPR011006">
    <property type="entry name" value="CheY-like_superfamily"/>
</dbReference>
<dbReference type="InterPro" id="IPR039420">
    <property type="entry name" value="WalR-like"/>
</dbReference>
<dbReference type="PROSITE" id="PS50110">
    <property type="entry name" value="RESPONSE_REGULATORY"/>
    <property type="match status" value="1"/>
</dbReference>
<organism evidence="6">
    <name type="scientific">Caldilinea aerophila</name>
    <dbReference type="NCBI Taxonomy" id="133453"/>
    <lineage>
        <taxon>Bacteria</taxon>
        <taxon>Bacillati</taxon>
        <taxon>Chloroflexota</taxon>
        <taxon>Caldilineae</taxon>
        <taxon>Caldilineales</taxon>
        <taxon>Caldilineaceae</taxon>
        <taxon>Caldilinea</taxon>
    </lineage>
</organism>
<dbReference type="GO" id="GO:0003677">
    <property type="term" value="F:DNA binding"/>
    <property type="evidence" value="ECO:0007669"/>
    <property type="project" value="UniProtKB-KW"/>
</dbReference>
<evidence type="ECO:0000256" key="3">
    <source>
        <dbReference type="PROSITE-ProRule" id="PRU00169"/>
    </source>
</evidence>
<feature type="domain" description="HTH luxR-type" evidence="4">
    <location>
        <begin position="139"/>
        <end position="204"/>
    </location>
</feature>
<evidence type="ECO:0000256" key="1">
    <source>
        <dbReference type="ARBA" id="ARBA00022553"/>
    </source>
</evidence>
<dbReference type="Gene3D" id="3.40.50.2300">
    <property type="match status" value="1"/>
</dbReference>
<feature type="modified residue" description="4-aspartylphosphate" evidence="3">
    <location>
        <position position="49"/>
    </location>
</feature>
<dbReference type="CDD" id="cd06170">
    <property type="entry name" value="LuxR_C_like"/>
    <property type="match status" value="1"/>
</dbReference>
<dbReference type="GO" id="GO:0000160">
    <property type="term" value="P:phosphorelay signal transduction system"/>
    <property type="evidence" value="ECO:0007669"/>
    <property type="project" value="InterPro"/>
</dbReference>
<reference evidence="6" key="1">
    <citation type="journal article" date="2020" name="mSystems">
        <title>Genome- and Community-Level Interaction Insights into Carbon Utilization and Element Cycling Functions of Hydrothermarchaeota in Hydrothermal Sediment.</title>
        <authorList>
            <person name="Zhou Z."/>
            <person name="Liu Y."/>
            <person name="Xu W."/>
            <person name="Pan J."/>
            <person name="Luo Z.H."/>
            <person name="Li M."/>
        </authorList>
    </citation>
    <scope>NUCLEOTIDE SEQUENCE [LARGE SCALE GENOMIC DNA]</scope>
    <source>
        <strain evidence="6">SpSt-289</strain>
    </source>
</reference>
<keyword evidence="2" id="KW-0238">DNA-binding</keyword>
<dbReference type="CDD" id="cd17535">
    <property type="entry name" value="REC_NarL-like"/>
    <property type="match status" value="1"/>
</dbReference>
<dbReference type="InterPro" id="IPR001789">
    <property type="entry name" value="Sig_transdc_resp-reg_receiver"/>
</dbReference>
<dbReference type="EMBL" id="DSMG01000120">
    <property type="protein sequence ID" value="HDX32222.1"/>
    <property type="molecule type" value="Genomic_DNA"/>
</dbReference>
<dbReference type="InterPro" id="IPR058245">
    <property type="entry name" value="NreC/VraR/RcsB-like_REC"/>
</dbReference>
<sequence>MADDHHVVRGGLRALLDTEPDIQVVGEAADGIEAVLKTRSLNPDLILLDLVMPRQSGIEAIQEIKREHPDARILVLTSFSDDEKVFAAIKAGALGYLLKDSSPYELIQAIRDVYAGESSLHPAIARKLIRELNRPATNMPQTDEPLTEREVEVLVYVARGYSNQEIADALVISERTVRTHVSNILSKLHLANRTQAALYALKEGLTTLDEAAKTL</sequence>
<dbReference type="Pfam" id="PF00072">
    <property type="entry name" value="Response_reg"/>
    <property type="match status" value="1"/>
</dbReference>
<accession>A0A7C1JLJ2</accession>
<dbReference type="PANTHER" id="PTHR43214">
    <property type="entry name" value="TWO-COMPONENT RESPONSE REGULATOR"/>
    <property type="match status" value="1"/>
</dbReference>
<dbReference type="PROSITE" id="PS50043">
    <property type="entry name" value="HTH_LUXR_2"/>
    <property type="match status" value="1"/>
</dbReference>
<protein>
    <submittedName>
        <fullName evidence="6">Response regulator transcription factor</fullName>
    </submittedName>
</protein>
<dbReference type="Pfam" id="PF00196">
    <property type="entry name" value="GerE"/>
    <property type="match status" value="1"/>
</dbReference>
<evidence type="ECO:0000259" key="4">
    <source>
        <dbReference type="PROSITE" id="PS50043"/>
    </source>
</evidence>
<proteinExistence type="predicted"/>
<dbReference type="PRINTS" id="PR00038">
    <property type="entry name" value="HTHLUXR"/>
</dbReference>
<dbReference type="SMART" id="SM00448">
    <property type="entry name" value="REC"/>
    <property type="match status" value="1"/>
</dbReference>
<dbReference type="InterPro" id="IPR016032">
    <property type="entry name" value="Sig_transdc_resp-reg_C-effctor"/>
</dbReference>
<evidence type="ECO:0000259" key="5">
    <source>
        <dbReference type="PROSITE" id="PS50110"/>
    </source>
</evidence>
<feature type="domain" description="Response regulatory" evidence="5">
    <location>
        <begin position="1"/>
        <end position="114"/>
    </location>
</feature>
<evidence type="ECO:0000313" key="6">
    <source>
        <dbReference type="EMBL" id="HDX32222.1"/>
    </source>
</evidence>
<dbReference type="PROSITE" id="PS00622">
    <property type="entry name" value="HTH_LUXR_1"/>
    <property type="match status" value="1"/>
</dbReference>
<evidence type="ECO:0000256" key="2">
    <source>
        <dbReference type="ARBA" id="ARBA00023125"/>
    </source>
</evidence>
<name>A0A7C1JLJ2_9CHLR</name>
<dbReference type="SUPFAM" id="SSF46894">
    <property type="entry name" value="C-terminal effector domain of the bipartite response regulators"/>
    <property type="match status" value="1"/>
</dbReference>